<comment type="caution">
    <text evidence="1">The sequence shown here is derived from an EMBL/GenBank/DDBJ whole genome shotgun (WGS) entry which is preliminary data.</text>
</comment>
<evidence type="ECO:0008006" key="3">
    <source>
        <dbReference type="Google" id="ProtNLM"/>
    </source>
</evidence>
<keyword evidence="2" id="KW-1185">Reference proteome</keyword>
<gene>
    <name evidence="1" type="ORF">Krac_12248</name>
</gene>
<dbReference type="Pfam" id="PF04343">
    <property type="entry name" value="DUF488"/>
    <property type="match status" value="1"/>
</dbReference>
<dbReference type="OrthoDB" id="163990at2"/>
<dbReference type="InParanoid" id="D6TFY8"/>
<reference evidence="1 2" key="1">
    <citation type="journal article" date="2011" name="Stand. Genomic Sci.">
        <title>Non-contiguous finished genome sequence and contextual data of the filamentous soil bacterium Ktedonobacter racemifer type strain (SOSP1-21).</title>
        <authorList>
            <person name="Chang Y.J."/>
            <person name="Land M."/>
            <person name="Hauser L."/>
            <person name="Chertkov O."/>
            <person name="Del Rio T.G."/>
            <person name="Nolan M."/>
            <person name="Copeland A."/>
            <person name="Tice H."/>
            <person name="Cheng J.F."/>
            <person name="Lucas S."/>
            <person name="Han C."/>
            <person name="Goodwin L."/>
            <person name="Pitluck S."/>
            <person name="Ivanova N."/>
            <person name="Ovchinikova G."/>
            <person name="Pati A."/>
            <person name="Chen A."/>
            <person name="Palaniappan K."/>
            <person name="Mavromatis K."/>
            <person name="Liolios K."/>
            <person name="Brettin T."/>
            <person name="Fiebig A."/>
            <person name="Rohde M."/>
            <person name="Abt B."/>
            <person name="Goker M."/>
            <person name="Detter J.C."/>
            <person name="Woyke T."/>
            <person name="Bristow J."/>
            <person name="Eisen J.A."/>
            <person name="Markowitz V."/>
            <person name="Hugenholtz P."/>
            <person name="Kyrpides N.C."/>
            <person name="Klenk H.P."/>
            <person name="Lapidus A."/>
        </authorList>
    </citation>
    <scope>NUCLEOTIDE SEQUENCE [LARGE SCALE GENOMIC DNA]</scope>
    <source>
        <strain evidence="2">DSM 44963</strain>
    </source>
</reference>
<dbReference type="EMBL" id="ADVG01000001">
    <property type="protein sequence ID" value="EFH90621.1"/>
    <property type="molecule type" value="Genomic_DNA"/>
</dbReference>
<name>D6TFY8_KTERA</name>
<accession>D6TFY8</accession>
<sequence>MSEQGTLYTLGYAHPETARQVQEVMSDERALLVDIRLSPYSKWAATWNKAALCSVYGSRYVWDRRLGNVNYAHREQGIQLAPGHEDAVREVASWLREGRPVVLLCACRDARTCHRSLVAKLVQIALLEREDHYPGLLARYRGDEVPPVILPEAWPGMQWFSVALWTRWPDLLAEHHGYILGKSAFNAIENMMRYYRLSSVARAAAHTLDGSLFYRCARPWVMLDRSEEDGEA</sequence>
<dbReference type="Proteomes" id="UP000004508">
    <property type="component" value="Unassembled WGS sequence"/>
</dbReference>
<evidence type="ECO:0000313" key="2">
    <source>
        <dbReference type="Proteomes" id="UP000004508"/>
    </source>
</evidence>
<protein>
    <recommendedName>
        <fullName evidence="3">DUF488 domain-containing protein</fullName>
    </recommendedName>
</protein>
<dbReference type="STRING" id="485913.Krac_12248"/>
<proteinExistence type="predicted"/>
<organism evidence="1 2">
    <name type="scientific">Ktedonobacter racemifer DSM 44963</name>
    <dbReference type="NCBI Taxonomy" id="485913"/>
    <lineage>
        <taxon>Bacteria</taxon>
        <taxon>Bacillati</taxon>
        <taxon>Chloroflexota</taxon>
        <taxon>Ktedonobacteria</taxon>
        <taxon>Ktedonobacterales</taxon>
        <taxon>Ktedonobacteraceae</taxon>
        <taxon>Ktedonobacter</taxon>
    </lineage>
</organism>
<dbReference type="InterPro" id="IPR007438">
    <property type="entry name" value="DUF488"/>
</dbReference>
<evidence type="ECO:0000313" key="1">
    <source>
        <dbReference type="EMBL" id="EFH90621.1"/>
    </source>
</evidence>
<dbReference type="RefSeq" id="WP_007908151.1">
    <property type="nucleotide sequence ID" value="NZ_ADVG01000001.1"/>
</dbReference>
<dbReference type="AlphaFoldDB" id="D6TFY8"/>